<dbReference type="InterPro" id="IPR029000">
    <property type="entry name" value="Cyclophilin-like_dom_sf"/>
</dbReference>
<feature type="compositionally biased region" description="Polar residues" evidence="12">
    <location>
        <begin position="288"/>
        <end position="297"/>
    </location>
</feature>
<dbReference type="SUPFAM" id="SSF50891">
    <property type="entry name" value="Cyclophilin-like"/>
    <property type="match status" value="1"/>
</dbReference>
<comment type="catalytic activity">
    <reaction evidence="1">
        <text>[protein]-peptidylproline (omega=180) = [protein]-peptidylproline (omega=0)</text>
        <dbReference type="Rhea" id="RHEA:16237"/>
        <dbReference type="Rhea" id="RHEA-COMP:10747"/>
        <dbReference type="Rhea" id="RHEA-COMP:10748"/>
        <dbReference type="ChEBI" id="CHEBI:83833"/>
        <dbReference type="ChEBI" id="CHEBI:83834"/>
        <dbReference type="EC" id="5.2.1.8"/>
    </reaction>
</comment>
<dbReference type="CDD" id="cd20356">
    <property type="entry name" value="Rcat_RBR_HHARI-like"/>
    <property type="match status" value="1"/>
</dbReference>
<feature type="compositionally biased region" description="Basic and acidic residues" evidence="12">
    <location>
        <begin position="175"/>
        <end position="197"/>
    </location>
</feature>
<dbReference type="FunFam" id="2.40.100.10:FF:000025">
    <property type="entry name" value="Peptidyl-prolyl cis-trans isomerase CYP19-2"/>
    <property type="match status" value="1"/>
</dbReference>
<dbReference type="PROSITE" id="PS00170">
    <property type="entry name" value="CSA_PPIASE_1"/>
    <property type="match status" value="1"/>
</dbReference>
<dbReference type="Gene3D" id="1.20.120.1750">
    <property type="match status" value="1"/>
</dbReference>
<evidence type="ECO:0000256" key="5">
    <source>
        <dbReference type="ARBA" id="ARBA00022737"/>
    </source>
</evidence>
<keyword evidence="7" id="KW-0833">Ubl conjugation pathway</keyword>
<dbReference type="PRINTS" id="PR00153">
    <property type="entry name" value="CSAPPISMRASE"/>
</dbReference>
<evidence type="ECO:0000259" key="14">
    <source>
        <dbReference type="PROSITE" id="PS50089"/>
    </source>
</evidence>
<dbReference type="SUPFAM" id="SSF57850">
    <property type="entry name" value="RING/U-box"/>
    <property type="match status" value="3"/>
</dbReference>
<dbReference type="GO" id="GO:0003755">
    <property type="term" value="F:peptidyl-prolyl cis-trans isomerase activity"/>
    <property type="evidence" value="ECO:0007669"/>
    <property type="project" value="UniProtKB-KW"/>
</dbReference>
<dbReference type="Pfam" id="PF21235">
    <property type="entry name" value="UBA_ARI1"/>
    <property type="match status" value="1"/>
</dbReference>
<feature type="compositionally biased region" description="Basic residues" evidence="12">
    <location>
        <begin position="249"/>
        <end position="265"/>
    </location>
</feature>
<keyword evidence="5" id="KW-0677">Repeat</keyword>
<organism evidence="16 17">
    <name type="scientific">Mortierella alpina</name>
    <name type="common">Oleaginous fungus</name>
    <name type="synonym">Mortierella renispora</name>
    <dbReference type="NCBI Taxonomy" id="64518"/>
    <lineage>
        <taxon>Eukaryota</taxon>
        <taxon>Fungi</taxon>
        <taxon>Fungi incertae sedis</taxon>
        <taxon>Mucoromycota</taxon>
        <taxon>Mortierellomycotina</taxon>
        <taxon>Mortierellomycetes</taxon>
        <taxon>Mortierellales</taxon>
        <taxon>Mortierellaceae</taxon>
        <taxon>Mortierella</taxon>
    </lineage>
</organism>
<keyword evidence="8" id="KW-0862">Zinc</keyword>
<evidence type="ECO:0000259" key="15">
    <source>
        <dbReference type="PROSITE" id="PS51873"/>
    </source>
</evidence>
<comment type="caution">
    <text evidence="16">The sequence shown here is derived from an EMBL/GenBank/DDBJ whole genome shotgun (WGS) entry which is preliminary data.</text>
</comment>
<dbReference type="PANTHER" id="PTHR11071:SF561">
    <property type="entry name" value="PEPTIDYL-PROLYL CIS-TRANS ISOMERASE D-RELATED"/>
    <property type="match status" value="1"/>
</dbReference>
<dbReference type="PROSITE" id="PS50089">
    <property type="entry name" value="ZF_RING_2"/>
    <property type="match status" value="1"/>
</dbReference>
<protein>
    <submittedName>
        <fullName evidence="16">Uncharacterized protein</fullName>
    </submittedName>
</protein>
<reference evidence="16" key="1">
    <citation type="submission" date="2021-07" db="EMBL/GenBank/DDBJ databases">
        <title>Draft genome of Mortierella alpina, strain LL118, isolated from an aspen leaf litter sample.</title>
        <authorList>
            <person name="Yang S."/>
            <person name="Vinatzer B.A."/>
        </authorList>
    </citation>
    <scope>NUCLEOTIDE SEQUENCE</scope>
    <source>
        <strain evidence="16">LL118</strain>
    </source>
</reference>
<evidence type="ECO:0000256" key="3">
    <source>
        <dbReference type="ARBA" id="ARBA00022679"/>
    </source>
</evidence>
<evidence type="ECO:0000256" key="6">
    <source>
        <dbReference type="ARBA" id="ARBA00022771"/>
    </source>
</evidence>
<feature type="compositionally biased region" description="Low complexity" evidence="12">
    <location>
        <begin position="198"/>
        <end position="208"/>
    </location>
</feature>
<dbReference type="Gene3D" id="2.40.100.10">
    <property type="entry name" value="Cyclophilin-like"/>
    <property type="match status" value="1"/>
</dbReference>
<accession>A0A9P7ZWU0</accession>
<dbReference type="InterPro" id="IPR048962">
    <property type="entry name" value="ARIH1-like_UBL"/>
</dbReference>
<evidence type="ECO:0000256" key="8">
    <source>
        <dbReference type="ARBA" id="ARBA00022833"/>
    </source>
</evidence>
<feature type="domain" description="RING-type" evidence="14">
    <location>
        <begin position="499"/>
        <end position="545"/>
    </location>
</feature>
<dbReference type="SMART" id="SM00647">
    <property type="entry name" value="IBR"/>
    <property type="match status" value="2"/>
</dbReference>
<evidence type="ECO:0000256" key="2">
    <source>
        <dbReference type="ARBA" id="ARBA00001798"/>
    </source>
</evidence>
<evidence type="ECO:0000259" key="13">
    <source>
        <dbReference type="PROSITE" id="PS50072"/>
    </source>
</evidence>
<evidence type="ECO:0000256" key="11">
    <source>
        <dbReference type="PROSITE-ProRule" id="PRU00175"/>
    </source>
</evidence>
<evidence type="ECO:0000313" key="17">
    <source>
        <dbReference type="Proteomes" id="UP000717515"/>
    </source>
</evidence>
<dbReference type="InterPro" id="IPR017907">
    <property type="entry name" value="Znf_RING_CS"/>
</dbReference>
<dbReference type="SMART" id="SM00184">
    <property type="entry name" value="RING"/>
    <property type="match status" value="1"/>
</dbReference>
<keyword evidence="9" id="KW-0697">Rotamase</keyword>
<feature type="domain" description="RING-type" evidence="15">
    <location>
        <begin position="495"/>
        <end position="709"/>
    </location>
</feature>
<dbReference type="Gene3D" id="3.30.40.10">
    <property type="entry name" value="Zinc/RING finger domain, C3HC4 (zinc finger)"/>
    <property type="match status" value="1"/>
</dbReference>
<keyword evidence="4" id="KW-0479">Metal-binding</keyword>
<dbReference type="InterPro" id="IPR002130">
    <property type="entry name" value="Cyclophilin-type_PPIase_dom"/>
</dbReference>
<feature type="region of interest" description="Disordered" evidence="12">
    <location>
        <begin position="164"/>
        <end position="316"/>
    </location>
</feature>
<dbReference type="EMBL" id="JAIFTL010000364">
    <property type="protein sequence ID" value="KAG9319863.1"/>
    <property type="molecule type" value="Genomic_DNA"/>
</dbReference>
<dbReference type="InterPro" id="IPR020892">
    <property type="entry name" value="Cyclophilin-type_PPIase_CS"/>
</dbReference>
<feature type="compositionally biased region" description="Basic residues" evidence="12">
    <location>
        <begin position="272"/>
        <end position="285"/>
    </location>
</feature>
<evidence type="ECO:0000313" key="16">
    <source>
        <dbReference type="EMBL" id="KAG9319863.1"/>
    </source>
</evidence>
<dbReference type="GO" id="GO:0005737">
    <property type="term" value="C:cytoplasm"/>
    <property type="evidence" value="ECO:0007669"/>
    <property type="project" value="TreeGrafter"/>
</dbReference>
<dbReference type="FunFam" id="1.20.120.1750:FF:000007">
    <property type="entry name" value="RBR-type E3 ubiquitin transferase"/>
    <property type="match status" value="1"/>
</dbReference>
<dbReference type="InterPro" id="IPR045840">
    <property type="entry name" value="Ariadne"/>
</dbReference>
<dbReference type="Pfam" id="PF00160">
    <property type="entry name" value="Pro_isomerase"/>
    <property type="match status" value="1"/>
</dbReference>
<keyword evidence="3" id="KW-0808">Transferase</keyword>
<dbReference type="PROSITE" id="PS00518">
    <property type="entry name" value="ZF_RING_1"/>
    <property type="match status" value="1"/>
</dbReference>
<dbReference type="Pfam" id="PF22191">
    <property type="entry name" value="IBR_1"/>
    <property type="match status" value="1"/>
</dbReference>
<sequence length="881" mass="99612">MELFKDEVPVTAENFRALCTGEKGMSKISSVPLHYRGSIFHRVIKGFMIQGGDFTRRDGTGGESIYGATLQDEGGFKRKHDTEGLLSMANKGPNTASSQFFLTTRPTPHLDGKHVVFGRVVKGYDVVEQIENTPTDERNDRPLSTIMISNCGELELKIPPKVLEQQRQQQIAMSKKKEEDDKTSRRSTSDTKIRDSKSSGSESDSTSTSEKRRDGHRPSRRRSRSQSGSRSDDDSDNDKKRRRSDGSSKRHKRGRRSNKRGRSRSRSISGRSRSRSRSQTRRKRLNPAATTANSTKTPAEEGQIDDDSSKSSAGRVDVREIARAAPRARSRSPEVKYKGRGTMKYFEKRRCFNGPPPPFLPMSSATMSDDGDYTATSDFEDYNSDEDASVDMDYDYELNEDFELADEGDKQHLKAHEIEFRVVPLSDILAEQSAATMHVAGILGLSVEHASALLRSFKWNKEKLLERYMEGPEEILHRAGVVLNPEQASPWQPPNDFLCAICFGDDQSNSPFGLRCGHIFCHACYEQYVTQKVVEEGECRNILCPESGCSVIMDEQAIRKKVKPTAMEKYQRLQDRAYVSDLDCLRWCPAPNCENAVECRLPHSCFTMVVPTVLCTCGGKFCFGCGLDDHQPAPCALVKLWQKKCADDSETANWIMTHTKDCGQCHSMIEKNGGCNHMTCRKCKYEFCWVCLGSWTEHGTNGYSCNRFEDTLSPDVQDQKAKSRASLERYLHYYNRFTNHEHSANLDQDLYVQTEKTMEDMQRTSDLSWIEVQFLKEAVDVLTSSRTTLRWTYAFAFYLASSNQTTLFEDNQRDLEMAVEALSELVEKPIGRDNIAELKAQVLDKAVYVRGRRDVLLEDAAKGLAEGRWEFLAPITNPAAK</sequence>
<dbReference type="InterPro" id="IPR013083">
    <property type="entry name" value="Znf_RING/FYVE/PHD"/>
</dbReference>
<evidence type="ECO:0000256" key="1">
    <source>
        <dbReference type="ARBA" id="ARBA00000971"/>
    </source>
</evidence>
<evidence type="ECO:0000256" key="9">
    <source>
        <dbReference type="ARBA" id="ARBA00023110"/>
    </source>
</evidence>
<dbReference type="Proteomes" id="UP000717515">
    <property type="component" value="Unassembled WGS sequence"/>
</dbReference>
<evidence type="ECO:0000256" key="10">
    <source>
        <dbReference type="ARBA" id="ARBA00023235"/>
    </source>
</evidence>
<keyword evidence="10" id="KW-0413">Isomerase</keyword>
<dbReference type="AlphaFoldDB" id="A0A9P7ZWU0"/>
<dbReference type="GO" id="GO:0016018">
    <property type="term" value="F:cyclosporin A binding"/>
    <property type="evidence" value="ECO:0007669"/>
    <property type="project" value="TreeGrafter"/>
</dbReference>
<name>A0A9P7ZWU0_MORAP</name>
<feature type="domain" description="PPIase cyclophilin-type" evidence="13">
    <location>
        <begin position="1"/>
        <end position="153"/>
    </location>
</feature>
<dbReference type="PROSITE" id="PS51873">
    <property type="entry name" value="TRIAD"/>
    <property type="match status" value="1"/>
</dbReference>
<dbReference type="InterPro" id="IPR002867">
    <property type="entry name" value="IBR_dom"/>
</dbReference>
<dbReference type="PANTHER" id="PTHR11071">
    <property type="entry name" value="PEPTIDYL-PROLYL CIS-TRANS ISOMERASE"/>
    <property type="match status" value="1"/>
</dbReference>
<keyword evidence="6 11" id="KW-0863">Zinc-finger</keyword>
<comment type="catalytic activity">
    <reaction evidence="2">
        <text>[E2 ubiquitin-conjugating enzyme]-S-ubiquitinyl-L-cysteine + [acceptor protein]-L-lysine = [E2 ubiquitin-conjugating enzyme]-L-cysteine + [acceptor protein]-N(6)-ubiquitinyl-L-lysine.</text>
        <dbReference type="EC" id="2.3.2.31"/>
    </reaction>
</comment>
<evidence type="ECO:0000256" key="7">
    <source>
        <dbReference type="ARBA" id="ARBA00022786"/>
    </source>
</evidence>
<dbReference type="Pfam" id="PF19422">
    <property type="entry name" value="Ariadne"/>
    <property type="match status" value="1"/>
</dbReference>
<dbReference type="GO" id="GO:0061630">
    <property type="term" value="F:ubiquitin protein ligase activity"/>
    <property type="evidence" value="ECO:0007669"/>
    <property type="project" value="UniProtKB-EC"/>
</dbReference>
<gene>
    <name evidence="16" type="ORF">KVV02_004800</name>
</gene>
<dbReference type="FunFam" id="3.30.40.10:FF:000019">
    <property type="entry name" value="RBR-type E3 ubiquitin transferase"/>
    <property type="match status" value="1"/>
</dbReference>
<evidence type="ECO:0000256" key="4">
    <source>
        <dbReference type="ARBA" id="ARBA00022723"/>
    </source>
</evidence>
<dbReference type="InterPro" id="IPR001841">
    <property type="entry name" value="Znf_RING"/>
</dbReference>
<dbReference type="GO" id="GO:0006457">
    <property type="term" value="P:protein folding"/>
    <property type="evidence" value="ECO:0007669"/>
    <property type="project" value="InterPro"/>
</dbReference>
<proteinExistence type="predicted"/>
<evidence type="ECO:0000256" key="12">
    <source>
        <dbReference type="SAM" id="MobiDB-lite"/>
    </source>
</evidence>
<dbReference type="GO" id="GO:0008270">
    <property type="term" value="F:zinc ion binding"/>
    <property type="evidence" value="ECO:0007669"/>
    <property type="project" value="UniProtKB-KW"/>
</dbReference>
<dbReference type="InterPro" id="IPR044066">
    <property type="entry name" value="TRIAD_supradom"/>
</dbReference>
<dbReference type="PROSITE" id="PS50072">
    <property type="entry name" value="CSA_PPIASE_2"/>
    <property type="match status" value="1"/>
</dbReference>
<dbReference type="Pfam" id="PF01485">
    <property type="entry name" value="IBR"/>
    <property type="match status" value="1"/>
</dbReference>
<dbReference type="CDD" id="cd20346">
    <property type="entry name" value="BRcat_RBR_ANKIB1"/>
    <property type="match status" value="1"/>
</dbReference>